<feature type="region of interest" description="Disordered" evidence="6">
    <location>
        <begin position="208"/>
        <end position="229"/>
    </location>
</feature>
<evidence type="ECO:0000256" key="1">
    <source>
        <dbReference type="ARBA" id="ARBA00004123"/>
    </source>
</evidence>
<evidence type="ECO:0000256" key="2">
    <source>
        <dbReference type="ARBA" id="ARBA00023015"/>
    </source>
</evidence>
<name>A0AAN8VXI4_9MAGN</name>
<keyword evidence="3" id="KW-0238">DNA-binding</keyword>
<dbReference type="InterPro" id="IPR050655">
    <property type="entry name" value="Plant_B3_domain"/>
</dbReference>
<evidence type="ECO:0000256" key="4">
    <source>
        <dbReference type="ARBA" id="ARBA00023163"/>
    </source>
</evidence>
<feature type="region of interest" description="Disordered" evidence="6">
    <location>
        <begin position="146"/>
        <end position="169"/>
    </location>
</feature>
<dbReference type="PANTHER" id="PTHR31920">
    <property type="entry name" value="B3 DOMAIN-CONTAINING"/>
    <property type="match status" value="1"/>
</dbReference>
<dbReference type="AlphaFoldDB" id="A0AAN8VXI4"/>
<dbReference type="SUPFAM" id="SSF101936">
    <property type="entry name" value="DNA-binding pseudobarrel domain"/>
    <property type="match status" value="2"/>
</dbReference>
<evidence type="ECO:0000313" key="9">
    <source>
        <dbReference type="Proteomes" id="UP001370490"/>
    </source>
</evidence>
<keyword evidence="4" id="KW-0804">Transcription</keyword>
<feature type="compositionally biased region" description="Polar residues" evidence="6">
    <location>
        <begin position="210"/>
        <end position="228"/>
    </location>
</feature>
<dbReference type="CDD" id="cd10017">
    <property type="entry name" value="B3_DNA"/>
    <property type="match status" value="2"/>
</dbReference>
<dbReference type="SMART" id="SM01019">
    <property type="entry name" value="B3"/>
    <property type="match status" value="2"/>
</dbReference>
<reference evidence="8 9" key="1">
    <citation type="submission" date="2023-12" db="EMBL/GenBank/DDBJ databases">
        <title>A high-quality genome assembly for Dillenia turbinata (Dilleniales).</title>
        <authorList>
            <person name="Chanderbali A."/>
        </authorList>
    </citation>
    <scope>NUCLEOTIDE SEQUENCE [LARGE SCALE GENOMIC DNA]</scope>
    <source>
        <strain evidence="8">LSX21</strain>
        <tissue evidence="8">Leaf</tissue>
    </source>
</reference>
<dbReference type="GO" id="GO:0003677">
    <property type="term" value="F:DNA binding"/>
    <property type="evidence" value="ECO:0007669"/>
    <property type="project" value="UniProtKB-KW"/>
</dbReference>
<gene>
    <name evidence="8" type="ORF">RJ641_029075</name>
</gene>
<dbReference type="PROSITE" id="PS50863">
    <property type="entry name" value="B3"/>
    <property type="match status" value="2"/>
</dbReference>
<dbReference type="EMBL" id="JBAMMX010000005">
    <property type="protein sequence ID" value="KAK6939544.1"/>
    <property type="molecule type" value="Genomic_DNA"/>
</dbReference>
<keyword evidence="9" id="KW-1185">Reference proteome</keyword>
<comment type="subcellular location">
    <subcellularLocation>
        <location evidence="1">Nucleus</location>
    </subcellularLocation>
</comment>
<dbReference type="GO" id="GO:0005634">
    <property type="term" value="C:nucleus"/>
    <property type="evidence" value="ECO:0007669"/>
    <property type="project" value="UniProtKB-SubCell"/>
</dbReference>
<dbReference type="PANTHER" id="PTHR31920:SF145">
    <property type="entry name" value="B3 DOMAIN-CONTAINING PROTEIN REM20-LIKE ISOFORM X1"/>
    <property type="match status" value="1"/>
</dbReference>
<evidence type="ECO:0000259" key="7">
    <source>
        <dbReference type="PROSITE" id="PS50863"/>
    </source>
</evidence>
<comment type="caution">
    <text evidence="8">The sequence shown here is derived from an EMBL/GenBank/DDBJ whole genome shotgun (WGS) entry which is preliminary data.</text>
</comment>
<accession>A0AAN8VXI4</accession>
<evidence type="ECO:0000256" key="6">
    <source>
        <dbReference type="SAM" id="MobiDB-lite"/>
    </source>
</evidence>
<dbReference type="Proteomes" id="UP001370490">
    <property type="component" value="Unassembled WGS sequence"/>
</dbReference>
<proteinExistence type="predicted"/>
<keyword evidence="5" id="KW-0539">Nucleus</keyword>
<dbReference type="InterPro" id="IPR015300">
    <property type="entry name" value="DNA-bd_pseudobarrel_sf"/>
</dbReference>
<keyword evidence="2" id="KW-0805">Transcription regulation</keyword>
<protein>
    <submittedName>
        <fullName evidence="8">B3 DNA binding domain</fullName>
    </submittedName>
</protein>
<sequence>MKHLKGKAPGIVSLRAPGGDTWQLKLIRKDNALWFSNGWSTFVSDHGSEFGDLFVFKYCGHLRFNVQIFDTSACQKESAIDVKCSQKLSDLAREQKGEKNVNDIDNNASSLWPSTSKGVKRKASSAQFLDNHEVIILTDDSETEERVDGRKKFSASGPLSQSKDVNLGDKPVIGVEDDNEPIHDPVQPGDHFLVKQATDEQGVAFPTGYPLSNRNSDSDGSAPSSLNSVGGVLDTDTPVFVHRMKKYNIERVQNLVISRSFYQRYSSFLRNRAKLVLQTPDGASNTVRLVKTGGDPRCLSAGWSSFIRRNSIKAGDTCVFKFVGGSHIQVHIIKKGELKQVADQIL</sequence>
<evidence type="ECO:0000313" key="8">
    <source>
        <dbReference type="EMBL" id="KAK6939544.1"/>
    </source>
</evidence>
<feature type="domain" description="TF-B3" evidence="7">
    <location>
        <begin position="1"/>
        <end position="72"/>
    </location>
</feature>
<evidence type="ECO:0000256" key="5">
    <source>
        <dbReference type="ARBA" id="ARBA00023242"/>
    </source>
</evidence>
<organism evidence="8 9">
    <name type="scientific">Dillenia turbinata</name>
    <dbReference type="NCBI Taxonomy" id="194707"/>
    <lineage>
        <taxon>Eukaryota</taxon>
        <taxon>Viridiplantae</taxon>
        <taxon>Streptophyta</taxon>
        <taxon>Embryophyta</taxon>
        <taxon>Tracheophyta</taxon>
        <taxon>Spermatophyta</taxon>
        <taxon>Magnoliopsida</taxon>
        <taxon>eudicotyledons</taxon>
        <taxon>Gunneridae</taxon>
        <taxon>Pentapetalae</taxon>
        <taxon>Dilleniales</taxon>
        <taxon>Dilleniaceae</taxon>
        <taxon>Dillenia</taxon>
    </lineage>
</organism>
<dbReference type="Gene3D" id="2.40.330.10">
    <property type="entry name" value="DNA-binding pseudobarrel domain"/>
    <property type="match status" value="2"/>
</dbReference>
<dbReference type="InterPro" id="IPR003340">
    <property type="entry name" value="B3_DNA-bd"/>
</dbReference>
<feature type="domain" description="TF-B3" evidence="7">
    <location>
        <begin position="240"/>
        <end position="336"/>
    </location>
</feature>
<evidence type="ECO:0000256" key="3">
    <source>
        <dbReference type="ARBA" id="ARBA00023125"/>
    </source>
</evidence>
<dbReference type="Pfam" id="PF02362">
    <property type="entry name" value="B3"/>
    <property type="match status" value="2"/>
</dbReference>